<name>A0ABU7RJ07_9BACT</name>
<dbReference type="Pfam" id="PF16344">
    <property type="entry name" value="FecR_C"/>
    <property type="match status" value="1"/>
</dbReference>
<feature type="domain" description="Protein FecR C-terminal" evidence="3">
    <location>
        <begin position="292"/>
        <end position="360"/>
    </location>
</feature>
<accession>A0ABU7RJ07</accession>
<dbReference type="InterPro" id="IPR032508">
    <property type="entry name" value="FecR_C"/>
</dbReference>
<evidence type="ECO:0000313" key="4">
    <source>
        <dbReference type="EMBL" id="MEE6187936.1"/>
    </source>
</evidence>
<comment type="caution">
    <text evidence="4">The sequence shown here is derived from an EMBL/GenBank/DDBJ whole genome shotgun (WGS) entry which is preliminary data.</text>
</comment>
<evidence type="ECO:0000259" key="2">
    <source>
        <dbReference type="Pfam" id="PF04773"/>
    </source>
</evidence>
<keyword evidence="5" id="KW-1185">Reference proteome</keyword>
<feature type="transmembrane region" description="Helical" evidence="1">
    <location>
        <begin position="104"/>
        <end position="123"/>
    </location>
</feature>
<dbReference type="Gene3D" id="2.60.120.1440">
    <property type="match status" value="1"/>
</dbReference>
<dbReference type="Gene3D" id="3.55.50.30">
    <property type="match status" value="1"/>
</dbReference>
<dbReference type="Proteomes" id="UP001357452">
    <property type="component" value="Unassembled WGS sequence"/>
</dbReference>
<dbReference type="EMBL" id="JAZGLY010000007">
    <property type="protein sequence ID" value="MEE6187936.1"/>
    <property type="molecule type" value="Genomic_DNA"/>
</dbReference>
<reference evidence="4 5" key="1">
    <citation type="submission" date="2024-01" db="EMBL/GenBank/DDBJ databases">
        <title>Niabella digestum sp. nov., isolated from waste digestion system.</title>
        <authorList>
            <person name="Zhang L."/>
        </authorList>
    </citation>
    <scope>NUCLEOTIDE SEQUENCE [LARGE SCALE GENOMIC DNA]</scope>
    <source>
        <strain evidence="4 5">A18</strain>
    </source>
</reference>
<protein>
    <submittedName>
        <fullName evidence="4">FecR domain-containing protein</fullName>
    </submittedName>
</protein>
<feature type="domain" description="FecR protein" evidence="2">
    <location>
        <begin position="141"/>
        <end position="231"/>
    </location>
</feature>
<keyword evidence="1" id="KW-1133">Transmembrane helix</keyword>
<dbReference type="PIRSF" id="PIRSF018266">
    <property type="entry name" value="FecR"/>
    <property type="match status" value="1"/>
</dbReference>
<evidence type="ECO:0000256" key="1">
    <source>
        <dbReference type="SAM" id="Phobius"/>
    </source>
</evidence>
<proteinExistence type="predicted"/>
<dbReference type="InterPro" id="IPR006860">
    <property type="entry name" value="FecR"/>
</dbReference>
<organism evidence="4 5">
    <name type="scientific">Niabella digestorum</name>
    <dbReference type="NCBI Taxonomy" id="3117701"/>
    <lineage>
        <taxon>Bacteria</taxon>
        <taxon>Pseudomonadati</taxon>
        <taxon>Bacteroidota</taxon>
        <taxon>Chitinophagia</taxon>
        <taxon>Chitinophagales</taxon>
        <taxon>Chitinophagaceae</taxon>
        <taxon>Niabella</taxon>
    </lineage>
</organism>
<evidence type="ECO:0000313" key="5">
    <source>
        <dbReference type="Proteomes" id="UP001357452"/>
    </source>
</evidence>
<sequence length="361" mass="41549">MESSKQERIYELLAKKLSENATLDELRELESLLALRPDFKRLHDSLQDYPRINDALSKDLTDQAYAAQFVKMMYAEDDPKVVATWLEETDLVAQKRRIWNLKSWRVAAVLLILIIAATTFYLLNGNELVGTIGLMSDVEKKSSSKSKLTLPDGTTVYLNTNSYLQYGADFNKKNREVSLVGEAYFDVAQDSIKPFIVRTSKATIKVIGTRFNIKNYENDIWEATLLQGKIEMYLNNRPKDKLQLEPSQKVSIVEENAPAKYKRSKEGDFKVLISKINQQSSEIAEIAWMDNKLVFFDEPLYKIAKELERSFGITVKIISSQRAEQRYTGSFKNDNLEQILKILNMSNPINYEWNGKELIIK</sequence>
<dbReference type="InterPro" id="IPR012373">
    <property type="entry name" value="Ferrdict_sens_TM"/>
</dbReference>
<keyword evidence="1" id="KW-0472">Membrane</keyword>
<evidence type="ECO:0000259" key="3">
    <source>
        <dbReference type="Pfam" id="PF16344"/>
    </source>
</evidence>
<dbReference type="PANTHER" id="PTHR30273">
    <property type="entry name" value="PERIPLASMIC SIGNAL SENSOR AND SIGMA FACTOR ACTIVATOR FECR-RELATED"/>
    <property type="match status" value="1"/>
</dbReference>
<keyword evidence="1" id="KW-0812">Transmembrane</keyword>
<dbReference type="Pfam" id="PF04773">
    <property type="entry name" value="FecR"/>
    <property type="match status" value="1"/>
</dbReference>
<gene>
    <name evidence="4" type="ORF">V2H41_11695</name>
</gene>
<dbReference type="RefSeq" id="WP_330975341.1">
    <property type="nucleotide sequence ID" value="NZ_JAZGLY010000007.1"/>
</dbReference>
<dbReference type="PANTHER" id="PTHR30273:SF2">
    <property type="entry name" value="PROTEIN FECR"/>
    <property type="match status" value="1"/>
</dbReference>